<reference evidence="1 2" key="1">
    <citation type="submission" date="2012-11" db="EMBL/GenBank/DDBJ databases">
        <authorList>
            <person name="Linke B."/>
        </authorList>
    </citation>
    <scope>NUCLEOTIDE SEQUENCE [LARGE SCALE GENOMIC DNA]</scope>
    <source>
        <strain evidence="2">CFBP 1232</strain>
    </source>
</reference>
<protein>
    <submittedName>
        <fullName evidence="1">Uncharacterized protein</fullName>
    </submittedName>
</protein>
<evidence type="ECO:0000313" key="2">
    <source>
        <dbReference type="Proteomes" id="UP000013111"/>
    </source>
</evidence>
<accession>A0A831ES01</accession>
<gene>
    <name evidence="1" type="ORF">BN437_0118</name>
</gene>
<reference evidence="1 2" key="2">
    <citation type="submission" date="2013-04" db="EMBL/GenBank/DDBJ databases">
        <title>Comparative genomics of 12 strains of Erwinia amylovora identifies a pan-genome with a large conserved core and provides insights into host specificity.</title>
        <authorList>
            <person name="Mann R.A."/>
            <person name="Smits T.H.M."/>
            <person name="Buehlmann A."/>
            <person name="Blom J."/>
            <person name="Goesmann A."/>
            <person name="Frey J.E."/>
            <person name="Plummer K.M."/>
            <person name="Beer S.V."/>
            <person name="Luck J."/>
            <person name="Duffy B."/>
            <person name="Rodoni B."/>
        </authorList>
    </citation>
    <scope>NUCLEOTIDE SEQUENCE [LARGE SCALE GENOMIC DNA]</scope>
    <source>
        <strain evidence="2">CFBP 1232</strain>
    </source>
</reference>
<dbReference type="RefSeq" id="WP_004154842.1">
    <property type="nucleotide sequence ID" value="NZ_BAYW01000017.1"/>
</dbReference>
<organism evidence="1 2">
    <name type="scientific">Erwinia amylovora NBRC 12687 = CFBP 1232</name>
    <dbReference type="NCBI Taxonomy" id="1219359"/>
    <lineage>
        <taxon>Bacteria</taxon>
        <taxon>Pseudomonadati</taxon>
        <taxon>Pseudomonadota</taxon>
        <taxon>Gammaproteobacteria</taxon>
        <taxon>Enterobacterales</taxon>
        <taxon>Erwiniaceae</taxon>
        <taxon>Erwinia</taxon>
    </lineage>
</organism>
<dbReference type="GeneID" id="97607637"/>
<dbReference type="EMBL" id="CAPB01000002">
    <property type="protein sequence ID" value="CCO92098.1"/>
    <property type="molecule type" value="Genomic_DNA"/>
</dbReference>
<dbReference type="Proteomes" id="UP000013111">
    <property type="component" value="Unassembled WGS sequence"/>
</dbReference>
<sequence>MQTLQKYTIVTGKLKNCLKIKSKNDNGHRISNIYTDICTIGSVSACQHDEQHDLFERFGVSVGQMKEGIKRFGRNLPRMGQDNRIRLFSLPLRL</sequence>
<dbReference type="AlphaFoldDB" id="A0A831ES01"/>
<evidence type="ECO:0000313" key="1">
    <source>
        <dbReference type="EMBL" id="CCO92098.1"/>
    </source>
</evidence>
<proteinExistence type="predicted"/>
<comment type="caution">
    <text evidence="1">The sequence shown here is derived from an EMBL/GenBank/DDBJ whole genome shotgun (WGS) entry which is preliminary data.</text>
</comment>
<name>A0A831ES01_ERWAM</name>